<accession>A0A8C4J450</accession>
<proteinExistence type="predicted"/>
<name>A0A8C4J450_DRONO</name>
<feature type="transmembrane region" description="Helical" evidence="1">
    <location>
        <begin position="64"/>
        <end position="83"/>
    </location>
</feature>
<sequence>MEPPDMDYFCGQVQQKDVGRRMQVGQELLEYLGDPGRSADLEQDQQRLDKVIDELAGWVNSSNFKVVGFFFFLFFFFFFLLPLPMMSVFGCNVSWDCHYFL</sequence>
<keyword evidence="1" id="KW-0812">Transmembrane</keyword>
<keyword evidence="3" id="KW-1185">Reference proteome</keyword>
<dbReference type="Gene3D" id="1.25.10.10">
    <property type="entry name" value="Leucine-rich Repeat Variant"/>
    <property type="match status" value="1"/>
</dbReference>
<evidence type="ECO:0008006" key="4">
    <source>
        <dbReference type="Google" id="ProtNLM"/>
    </source>
</evidence>
<keyword evidence="1" id="KW-0472">Membrane</keyword>
<keyword evidence="1" id="KW-1133">Transmembrane helix</keyword>
<evidence type="ECO:0000256" key="1">
    <source>
        <dbReference type="SAM" id="Phobius"/>
    </source>
</evidence>
<evidence type="ECO:0000313" key="2">
    <source>
        <dbReference type="Ensembl" id="ENSDNVP00000001493.1"/>
    </source>
</evidence>
<dbReference type="AlphaFoldDB" id="A0A8C4J450"/>
<organism evidence="2 3">
    <name type="scientific">Dromaius novaehollandiae</name>
    <name type="common">Emu</name>
    <dbReference type="NCBI Taxonomy" id="8790"/>
    <lineage>
        <taxon>Eukaryota</taxon>
        <taxon>Metazoa</taxon>
        <taxon>Chordata</taxon>
        <taxon>Craniata</taxon>
        <taxon>Vertebrata</taxon>
        <taxon>Euteleostomi</taxon>
        <taxon>Archelosauria</taxon>
        <taxon>Archosauria</taxon>
        <taxon>Dinosauria</taxon>
        <taxon>Saurischia</taxon>
        <taxon>Theropoda</taxon>
        <taxon>Coelurosauria</taxon>
        <taxon>Aves</taxon>
        <taxon>Palaeognathae</taxon>
        <taxon>Casuariiformes</taxon>
        <taxon>Dromaiidae</taxon>
        <taxon>Dromaius</taxon>
    </lineage>
</organism>
<dbReference type="Proteomes" id="UP000694423">
    <property type="component" value="Unplaced"/>
</dbReference>
<dbReference type="Ensembl" id="ENSDNVT00000001792.1">
    <property type="protein sequence ID" value="ENSDNVP00000001493.1"/>
    <property type="gene ID" value="ENSDNVG00000001085.1"/>
</dbReference>
<dbReference type="InterPro" id="IPR011989">
    <property type="entry name" value="ARM-like"/>
</dbReference>
<evidence type="ECO:0000313" key="3">
    <source>
        <dbReference type="Proteomes" id="UP000694423"/>
    </source>
</evidence>
<protein>
    <recommendedName>
        <fullName evidence="4">CLAP1 protein</fullName>
    </recommendedName>
</protein>
<reference evidence="2" key="1">
    <citation type="submission" date="2025-08" db="UniProtKB">
        <authorList>
            <consortium name="Ensembl"/>
        </authorList>
    </citation>
    <scope>IDENTIFICATION</scope>
</reference>
<reference evidence="2" key="2">
    <citation type="submission" date="2025-09" db="UniProtKB">
        <authorList>
            <consortium name="Ensembl"/>
        </authorList>
    </citation>
    <scope>IDENTIFICATION</scope>
</reference>